<keyword evidence="3" id="KW-1185">Reference proteome</keyword>
<dbReference type="AlphaFoldDB" id="A0A4S8KZ31"/>
<evidence type="ECO:0000313" key="2">
    <source>
        <dbReference type="EMBL" id="THU81317.1"/>
    </source>
</evidence>
<accession>A0A4S8KZ31</accession>
<reference evidence="2 3" key="1">
    <citation type="journal article" date="2019" name="Nat. Ecol. Evol.">
        <title>Megaphylogeny resolves global patterns of mushroom evolution.</title>
        <authorList>
            <person name="Varga T."/>
            <person name="Krizsan K."/>
            <person name="Foldi C."/>
            <person name="Dima B."/>
            <person name="Sanchez-Garcia M."/>
            <person name="Sanchez-Ramirez S."/>
            <person name="Szollosi G.J."/>
            <person name="Szarkandi J.G."/>
            <person name="Papp V."/>
            <person name="Albert L."/>
            <person name="Andreopoulos W."/>
            <person name="Angelini C."/>
            <person name="Antonin V."/>
            <person name="Barry K.W."/>
            <person name="Bougher N.L."/>
            <person name="Buchanan P."/>
            <person name="Buyck B."/>
            <person name="Bense V."/>
            <person name="Catcheside P."/>
            <person name="Chovatia M."/>
            <person name="Cooper J."/>
            <person name="Damon W."/>
            <person name="Desjardin D."/>
            <person name="Finy P."/>
            <person name="Geml J."/>
            <person name="Haridas S."/>
            <person name="Hughes K."/>
            <person name="Justo A."/>
            <person name="Karasinski D."/>
            <person name="Kautmanova I."/>
            <person name="Kiss B."/>
            <person name="Kocsube S."/>
            <person name="Kotiranta H."/>
            <person name="LaButti K.M."/>
            <person name="Lechner B.E."/>
            <person name="Liimatainen K."/>
            <person name="Lipzen A."/>
            <person name="Lukacs Z."/>
            <person name="Mihaltcheva S."/>
            <person name="Morgado L.N."/>
            <person name="Niskanen T."/>
            <person name="Noordeloos M.E."/>
            <person name="Ohm R.A."/>
            <person name="Ortiz-Santana B."/>
            <person name="Ovrebo C."/>
            <person name="Racz N."/>
            <person name="Riley R."/>
            <person name="Savchenko A."/>
            <person name="Shiryaev A."/>
            <person name="Soop K."/>
            <person name="Spirin V."/>
            <person name="Szebenyi C."/>
            <person name="Tomsovsky M."/>
            <person name="Tulloss R.E."/>
            <person name="Uehling J."/>
            <person name="Grigoriev I.V."/>
            <person name="Vagvolgyi C."/>
            <person name="Papp T."/>
            <person name="Martin F.M."/>
            <person name="Miettinen O."/>
            <person name="Hibbett D.S."/>
            <person name="Nagy L.G."/>
        </authorList>
    </citation>
    <scope>NUCLEOTIDE SEQUENCE [LARGE SCALE GENOMIC DNA]</scope>
    <source>
        <strain evidence="2 3">CBS 962.96</strain>
    </source>
</reference>
<proteinExistence type="predicted"/>
<sequence length="108" mass="11903">MALVSFAKTSGSLTHFRTVRFDGSVTRTMSWTPSGRNMFILGLGRRTDKQGKKAIDDNINQIRSQTGTDKPLLNDLALQSSDPASSTTPEGDVKSVITRRQNARFESK</sequence>
<name>A0A4S8KZ31_DENBC</name>
<gene>
    <name evidence="2" type="ORF">K435DRAFT_873471</name>
</gene>
<dbReference type="Proteomes" id="UP000297245">
    <property type="component" value="Unassembled WGS sequence"/>
</dbReference>
<feature type="compositionally biased region" description="Polar residues" evidence="1">
    <location>
        <begin position="77"/>
        <end position="89"/>
    </location>
</feature>
<protein>
    <submittedName>
        <fullName evidence="2">Uncharacterized protein</fullName>
    </submittedName>
</protein>
<evidence type="ECO:0000313" key="3">
    <source>
        <dbReference type="Proteomes" id="UP000297245"/>
    </source>
</evidence>
<feature type="compositionally biased region" description="Polar residues" evidence="1">
    <location>
        <begin position="58"/>
        <end position="68"/>
    </location>
</feature>
<organism evidence="2 3">
    <name type="scientific">Dendrothele bispora (strain CBS 962.96)</name>
    <dbReference type="NCBI Taxonomy" id="1314807"/>
    <lineage>
        <taxon>Eukaryota</taxon>
        <taxon>Fungi</taxon>
        <taxon>Dikarya</taxon>
        <taxon>Basidiomycota</taxon>
        <taxon>Agaricomycotina</taxon>
        <taxon>Agaricomycetes</taxon>
        <taxon>Agaricomycetidae</taxon>
        <taxon>Agaricales</taxon>
        <taxon>Agaricales incertae sedis</taxon>
        <taxon>Dendrothele</taxon>
    </lineage>
</organism>
<evidence type="ECO:0000256" key="1">
    <source>
        <dbReference type="SAM" id="MobiDB-lite"/>
    </source>
</evidence>
<feature type="region of interest" description="Disordered" evidence="1">
    <location>
        <begin position="48"/>
        <end position="108"/>
    </location>
</feature>
<dbReference type="EMBL" id="ML179820">
    <property type="protein sequence ID" value="THU81317.1"/>
    <property type="molecule type" value="Genomic_DNA"/>
</dbReference>